<gene>
    <name evidence="2" type="ORF">Pcinc_037556</name>
</gene>
<evidence type="ECO:0000313" key="2">
    <source>
        <dbReference type="EMBL" id="KAK3856087.1"/>
    </source>
</evidence>
<keyword evidence="3" id="KW-1185">Reference proteome</keyword>
<dbReference type="Proteomes" id="UP001286313">
    <property type="component" value="Unassembled WGS sequence"/>
</dbReference>
<proteinExistence type="predicted"/>
<evidence type="ECO:0000313" key="3">
    <source>
        <dbReference type="Proteomes" id="UP001286313"/>
    </source>
</evidence>
<feature type="region of interest" description="Disordered" evidence="1">
    <location>
        <begin position="86"/>
        <end position="156"/>
    </location>
</feature>
<comment type="caution">
    <text evidence="2">The sequence shown here is derived from an EMBL/GenBank/DDBJ whole genome shotgun (WGS) entry which is preliminary data.</text>
</comment>
<feature type="compositionally biased region" description="Polar residues" evidence="1">
    <location>
        <begin position="111"/>
        <end position="126"/>
    </location>
</feature>
<sequence length="256" mass="27822">MSDVTGVRLFSHGDAGTSPNHSHLSPAPSSVTSCFDGGWWSTDHPSRHPQSPVTFNHVTRHVTLSHPSRHPQSPITSPPVIHHVTQSPVTSPTITRHVTLSDTPSRHPKSPVTSSSVTRHTPSRHPQSLVTSPVTSPTVTLNLPSRHPSHSVTSPTITRHVPCLSCVVRIGASLVTCHPPTNQPVTRLRSRRWTGMVGRFVLQRQEGRGHDGGGGVGVGRGQQCRGGRPHTTTDKPSLKKKEKEYVSYCQLYKETA</sequence>
<protein>
    <submittedName>
        <fullName evidence="2">Uncharacterized protein</fullName>
    </submittedName>
</protein>
<feature type="compositionally biased region" description="Low complexity" evidence="1">
    <location>
        <begin position="128"/>
        <end position="141"/>
    </location>
</feature>
<reference evidence="2" key="1">
    <citation type="submission" date="2023-10" db="EMBL/GenBank/DDBJ databases">
        <title>Genome assemblies of two species of porcelain crab, Petrolisthes cinctipes and Petrolisthes manimaculis (Anomura: Porcellanidae).</title>
        <authorList>
            <person name="Angst P."/>
        </authorList>
    </citation>
    <scope>NUCLEOTIDE SEQUENCE</scope>
    <source>
        <strain evidence="2">PB745_01</strain>
        <tissue evidence="2">Gill</tissue>
    </source>
</reference>
<name>A0AAE1BS57_PETCI</name>
<dbReference type="EMBL" id="JAWQEG010005989">
    <property type="protein sequence ID" value="KAK3856087.1"/>
    <property type="molecule type" value="Genomic_DNA"/>
</dbReference>
<evidence type="ECO:0000256" key="1">
    <source>
        <dbReference type="SAM" id="MobiDB-lite"/>
    </source>
</evidence>
<dbReference type="AlphaFoldDB" id="A0AAE1BS57"/>
<feature type="compositionally biased region" description="Polar residues" evidence="1">
    <location>
        <begin position="86"/>
        <end position="103"/>
    </location>
</feature>
<organism evidence="2 3">
    <name type="scientific">Petrolisthes cinctipes</name>
    <name type="common">Flat porcelain crab</name>
    <dbReference type="NCBI Taxonomy" id="88211"/>
    <lineage>
        <taxon>Eukaryota</taxon>
        <taxon>Metazoa</taxon>
        <taxon>Ecdysozoa</taxon>
        <taxon>Arthropoda</taxon>
        <taxon>Crustacea</taxon>
        <taxon>Multicrustacea</taxon>
        <taxon>Malacostraca</taxon>
        <taxon>Eumalacostraca</taxon>
        <taxon>Eucarida</taxon>
        <taxon>Decapoda</taxon>
        <taxon>Pleocyemata</taxon>
        <taxon>Anomura</taxon>
        <taxon>Galatheoidea</taxon>
        <taxon>Porcellanidae</taxon>
        <taxon>Petrolisthes</taxon>
    </lineage>
</organism>
<feature type="region of interest" description="Disordered" evidence="1">
    <location>
        <begin position="206"/>
        <end position="239"/>
    </location>
</feature>
<accession>A0AAE1BS57</accession>